<comment type="caution">
    <text evidence="1">The sequence shown here is derived from an EMBL/GenBank/DDBJ whole genome shotgun (WGS) entry which is preliminary data.</text>
</comment>
<dbReference type="Proteomes" id="UP001279734">
    <property type="component" value="Unassembled WGS sequence"/>
</dbReference>
<organism evidence="1 2">
    <name type="scientific">Nepenthes gracilis</name>
    <name type="common">Slender pitcher plant</name>
    <dbReference type="NCBI Taxonomy" id="150966"/>
    <lineage>
        <taxon>Eukaryota</taxon>
        <taxon>Viridiplantae</taxon>
        <taxon>Streptophyta</taxon>
        <taxon>Embryophyta</taxon>
        <taxon>Tracheophyta</taxon>
        <taxon>Spermatophyta</taxon>
        <taxon>Magnoliopsida</taxon>
        <taxon>eudicotyledons</taxon>
        <taxon>Gunneridae</taxon>
        <taxon>Pentapetalae</taxon>
        <taxon>Caryophyllales</taxon>
        <taxon>Nepenthaceae</taxon>
        <taxon>Nepenthes</taxon>
    </lineage>
</organism>
<evidence type="ECO:0000313" key="2">
    <source>
        <dbReference type="Proteomes" id="UP001279734"/>
    </source>
</evidence>
<reference evidence="1" key="1">
    <citation type="submission" date="2023-05" db="EMBL/GenBank/DDBJ databases">
        <title>Nepenthes gracilis genome sequencing.</title>
        <authorList>
            <person name="Fukushima K."/>
        </authorList>
    </citation>
    <scope>NUCLEOTIDE SEQUENCE</scope>
    <source>
        <strain evidence="1">SING2019-196</strain>
    </source>
</reference>
<dbReference type="EMBL" id="BSYO01000006">
    <property type="protein sequence ID" value="GMH06281.1"/>
    <property type="molecule type" value="Genomic_DNA"/>
</dbReference>
<name>A0AAD3S8H8_NEPGR</name>
<gene>
    <name evidence="1" type="ORF">Nepgr_008121</name>
</gene>
<proteinExistence type="predicted"/>
<evidence type="ECO:0000313" key="1">
    <source>
        <dbReference type="EMBL" id="GMH06281.1"/>
    </source>
</evidence>
<keyword evidence="2" id="KW-1185">Reference proteome</keyword>
<protein>
    <submittedName>
        <fullName evidence="1">Uncharacterized protein</fullName>
    </submittedName>
</protein>
<accession>A0AAD3S8H8</accession>
<dbReference type="AlphaFoldDB" id="A0AAD3S8H8"/>
<sequence>MKGKIGVALSALDRPSLYSSKVESRRTNESTQIEGSEWIEVLRSPRVQSSGAQINSLGMLECRWTGEAKWFGNAKVPRDRRFNQSKVGQSFGNPE</sequence>